<name>A0A381VYY1_9ZZZZ</name>
<accession>A0A381VYY1</accession>
<feature type="compositionally biased region" description="Basic and acidic residues" evidence="1">
    <location>
        <begin position="7"/>
        <end position="16"/>
    </location>
</feature>
<dbReference type="AlphaFoldDB" id="A0A381VYY1"/>
<evidence type="ECO:0000313" key="2">
    <source>
        <dbReference type="EMBL" id="SVA44837.1"/>
    </source>
</evidence>
<proteinExistence type="predicted"/>
<evidence type="ECO:0000256" key="1">
    <source>
        <dbReference type="SAM" id="MobiDB-lite"/>
    </source>
</evidence>
<feature type="region of interest" description="Disordered" evidence="1">
    <location>
        <begin position="1"/>
        <end position="26"/>
    </location>
</feature>
<sequence length="84" mass="9519">MNSSETGFKELDERQSDQPQFDPVNSHKSIIHRAAVGLKRSGTRASRLRMRAAFATPRTTDLTMRTELPIPRPTSSFNLKSLLY</sequence>
<protein>
    <submittedName>
        <fullName evidence="2">Uncharacterized protein</fullName>
    </submittedName>
</protein>
<gene>
    <name evidence="2" type="ORF">METZ01_LOCUS97691</name>
</gene>
<reference evidence="2" key="1">
    <citation type="submission" date="2018-05" db="EMBL/GenBank/DDBJ databases">
        <authorList>
            <person name="Lanie J.A."/>
            <person name="Ng W.-L."/>
            <person name="Kazmierczak K.M."/>
            <person name="Andrzejewski T.M."/>
            <person name="Davidsen T.M."/>
            <person name="Wayne K.J."/>
            <person name="Tettelin H."/>
            <person name="Glass J.I."/>
            <person name="Rusch D."/>
            <person name="Podicherti R."/>
            <person name="Tsui H.-C.T."/>
            <person name="Winkler M.E."/>
        </authorList>
    </citation>
    <scope>NUCLEOTIDE SEQUENCE</scope>
</reference>
<organism evidence="2">
    <name type="scientific">marine metagenome</name>
    <dbReference type="NCBI Taxonomy" id="408172"/>
    <lineage>
        <taxon>unclassified sequences</taxon>
        <taxon>metagenomes</taxon>
        <taxon>ecological metagenomes</taxon>
    </lineage>
</organism>
<dbReference type="EMBL" id="UINC01010045">
    <property type="protein sequence ID" value="SVA44837.1"/>
    <property type="molecule type" value="Genomic_DNA"/>
</dbReference>